<name>A0A097AQF0_THEKI</name>
<dbReference type="InterPro" id="IPR016155">
    <property type="entry name" value="Mopterin_synth/thiamin_S_b"/>
</dbReference>
<evidence type="ECO:0000313" key="1">
    <source>
        <dbReference type="EMBL" id="AIS52017.1"/>
    </source>
</evidence>
<accession>A0A097AQF0</accession>
<dbReference type="NCBIfam" id="TIGR01683">
    <property type="entry name" value="thiS"/>
    <property type="match status" value="1"/>
</dbReference>
<gene>
    <name evidence="1" type="primary">thiS</name>
    <name evidence="1" type="ORF">TKV_c08350</name>
</gene>
<dbReference type="InterPro" id="IPR010035">
    <property type="entry name" value="Thi_S"/>
</dbReference>
<dbReference type="PANTHER" id="PTHR34472">
    <property type="entry name" value="SULFUR CARRIER PROTEIN THIS"/>
    <property type="match status" value="1"/>
</dbReference>
<dbReference type="STRING" id="2325.TKV_c08350"/>
<dbReference type="Proteomes" id="UP000029669">
    <property type="component" value="Chromosome"/>
</dbReference>
<dbReference type="EMBL" id="CP009170">
    <property type="protein sequence ID" value="AIS52017.1"/>
    <property type="molecule type" value="Genomic_DNA"/>
</dbReference>
<reference evidence="2" key="1">
    <citation type="journal article" date="2015" name="Genome Announc.">
        <title>Whole-Genome Sequences of 80 Environmental and Clinical Isolates of Burkholderia pseudomallei.</title>
        <authorList>
            <person name="Johnson S.L."/>
            <person name="Baker A.L."/>
            <person name="Chain P.S."/>
            <person name="Currie B.J."/>
            <person name="Daligault H.E."/>
            <person name="Davenport K.W."/>
            <person name="Davis C.B."/>
            <person name="Inglis T.J."/>
            <person name="Kaestli M."/>
            <person name="Koren S."/>
            <person name="Mayo M."/>
            <person name="Merritt A.J."/>
            <person name="Price E.P."/>
            <person name="Sarovich D.S."/>
            <person name="Warner J."/>
            <person name="Rosovitz M.J."/>
        </authorList>
    </citation>
    <scope>NUCLEOTIDE SEQUENCE [LARGE SCALE GENOMIC DNA]</scope>
    <source>
        <strain evidence="2">DSM 2030</strain>
    </source>
</reference>
<dbReference type="OrthoDB" id="9810692at2"/>
<dbReference type="eggNOG" id="COG2104">
    <property type="taxonomic scope" value="Bacteria"/>
</dbReference>
<dbReference type="Gene3D" id="3.10.20.30">
    <property type="match status" value="1"/>
</dbReference>
<dbReference type="KEGG" id="tki:TKV_c08350"/>
<organism evidence="1 2">
    <name type="scientific">Thermoanaerobacter kivui</name>
    <name type="common">Acetogenium kivui</name>
    <dbReference type="NCBI Taxonomy" id="2325"/>
    <lineage>
        <taxon>Bacteria</taxon>
        <taxon>Bacillati</taxon>
        <taxon>Bacillota</taxon>
        <taxon>Clostridia</taxon>
        <taxon>Thermoanaerobacterales</taxon>
        <taxon>Thermoanaerobacteraceae</taxon>
        <taxon>Thermoanaerobacter</taxon>
    </lineage>
</organism>
<dbReference type="HOGENOM" id="CLU_174611_3_4_9"/>
<dbReference type="RefSeq" id="WP_084574176.1">
    <property type="nucleotide sequence ID" value="NZ_CP009170.1"/>
</dbReference>
<dbReference type="SUPFAM" id="SSF54285">
    <property type="entry name" value="MoaD/ThiS"/>
    <property type="match status" value="1"/>
</dbReference>
<evidence type="ECO:0000313" key="2">
    <source>
        <dbReference type="Proteomes" id="UP000029669"/>
    </source>
</evidence>
<dbReference type="InterPro" id="IPR003749">
    <property type="entry name" value="ThiS/MoaD-like"/>
</dbReference>
<protein>
    <submittedName>
        <fullName evidence="1">Thiamine biosynthesis protein ThiS</fullName>
    </submittedName>
</protein>
<dbReference type="AlphaFoldDB" id="A0A097AQF0"/>
<dbReference type="InterPro" id="IPR012675">
    <property type="entry name" value="Beta-grasp_dom_sf"/>
</dbReference>
<dbReference type="CDD" id="cd00565">
    <property type="entry name" value="Ubl_ThiS"/>
    <property type="match status" value="1"/>
</dbReference>
<proteinExistence type="predicted"/>
<dbReference type="Pfam" id="PF02597">
    <property type="entry name" value="ThiS"/>
    <property type="match status" value="1"/>
</dbReference>
<sequence length="63" mass="6960">MIKVNDKEMDFNGSVKELLLSLGLNLNACAVLVNGEIVKRESWEDFRLKDGDFVEIVSFVGGG</sequence>
<dbReference type="PANTHER" id="PTHR34472:SF1">
    <property type="entry name" value="SULFUR CARRIER PROTEIN THIS"/>
    <property type="match status" value="1"/>
</dbReference>
<keyword evidence="2" id="KW-1185">Reference proteome</keyword>